<dbReference type="RefSeq" id="XP_020019812.1">
    <property type="nucleotide sequence ID" value="XM_020164223.1"/>
</dbReference>
<sequence length="144" mass="14861">MNPATGPGSPFKHRAGSHPSHSRRCCLRSPKTLAQRNHRETKPGLRGLGAGEGTRRPGRSPGSPPPGEAASVRPSPKCFRTCHPPPAPFSPLYVETAPREEGARGRTGGRSSGWRAGPGAAGRPGSAAPRPLGRPPPPAAIVPA</sequence>
<accession>A0A8B7UKF8</accession>
<protein>
    <submittedName>
        <fullName evidence="2">Cuticle collagen 7-like</fullName>
    </submittedName>
</protein>
<feature type="compositionally biased region" description="Low complexity" evidence="1">
    <location>
        <begin position="112"/>
        <end position="131"/>
    </location>
</feature>
<feature type="region of interest" description="Disordered" evidence="1">
    <location>
        <begin position="1"/>
        <end position="144"/>
    </location>
</feature>
<organism evidence="2">
    <name type="scientific">Castor canadensis</name>
    <name type="common">American beaver</name>
    <dbReference type="NCBI Taxonomy" id="51338"/>
    <lineage>
        <taxon>Eukaryota</taxon>
        <taxon>Metazoa</taxon>
        <taxon>Chordata</taxon>
        <taxon>Craniata</taxon>
        <taxon>Vertebrata</taxon>
        <taxon>Euteleostomi</taxon>
        <taxon>Mammalia</taxon>
        <taxon>Eutheria</taxon>
        <taxon>Euarchontoglires</taxon>
        <taxon>Glires</taxon>
        <taxon>Rodentia</taxon>
        <taxon>Castorimorpha</taxon>
        <taxon>Castoridae</taxon>
        <taxon>Castor</taxon>
    </lineage>
</organism>
<proteinExistence type="predicted"/>
<reference evidence="2" key="1">
    <citation type="submission" date="2025-08" db="UniProtKB">
        <authorList>
            <consortium name="RefSeq"/>
        </authorList>
    </citation>
    <scope>IDENTIFICATION</scope>
    <source>
        <tissue evidence="2">Leukocyte</tissue>
    </source>
</reference>
<name>A0A8B7UKF8_CASCN</name>
<evidence type="ECO:0000313" key="2">
    <source>
        <dbReference type="RefSeq" id="XP_020019812.1"/>
    </source>
</evidence>
<gene>
    <name evidence="2" type="primary">LOC109686744</name>
</gene>
<feature type="compositionally biased region" description="Basic residues" evidence="1">
    <location>
        <begin position="11"/>
        <end position="26"/>
    </location>
</feature>
<dbReference type="KEGG" id="ccan:109686744"/>
<dbReference type="AlphaFoldDB" id="A0A8B7UKF8"/>
<feature type="compositionally biased region" description="Pro residues" evidence="1">
    <location>
        <begin position="132"/>
        <end position="144"/>
    </location>
</feature>
<evidence type="ECO:0000256" key="1">
    <source>
        <dbReference type="SAM" id="MobiDB-lite"/>
    </source>
</evidence>